<dbReference type="EMBL" id="HBUE01267340">
    <property type="protein sequence ID" value="CAG6562182.1"/>
    <property type="molecule type" value="Transcribed_RNA"/>
</dbReference>
<reference evidence="1" key="1">
    <citation type="submission" date="2021-05" db="EMBL/GenBank/DDBJ databases">
        <authorList>
            <person name="Alioto T."/>
            <person name="Alioto T."/>
            <person name="Gomez Garrido J."/>
        </authorList>
    </citation>
    <scope>NUCLEOTIDE SEQUENCE</scope>
</reference>
<sequence length="133" mass="15009">MVMVFVKFLQNLSLKPPSPALHPNLILQILQNTACLGPPSPSCPMLPRTSSSTTSLFDGASAASSKSATASTCSSFPRRMLLLMLKSHKFLQQQQQLHLQQQQQMQQQQALQTKNHRKQAMIEMRMYQQLTRI</sequence>
<dbReference type="EMBL" id="HBUE01162150">
    <property type="protein sequence ID" value="CAG6510777.1"/>
    <property type="molecule type" value="Transcribed_RNA"/>
</dbReference>
<dbReference type="AlphaFoldDB" id="A0A8D8IYX4"/>
<dbReference type="EMBL" id="HBUE01267342">
    <property type="protein sequence ID" value="CAG6562183.1"/>
    <property type="molecule type" value="Transcribed_RNA"/>
</dbReference>
<evidence type="ECO:0000313" key="1">
    <source>
        <dbReference type="EMBL" id="CAG6562183.1"/>
    </source>
</evidence>
<protein>
    <submittedName>
        <fullName evidence="1">(northern house mosquito) hypothetical protein</fullName>
    </submittedName>
</protein>
<name>A0A8D8IYX4_CULPI</name>
<organism evidence="1">
    <name type="scientific">Culex pipiens</name>
    <name type="common">House mosquito</name>
    <dbReference type="NCBI Taxonomy" id="7175"/>
    <lineage>
        <taxon>Eukaryota</taxon>
        <taxon>Metazoa</taxon>
        <taxon>Ecdysozoa</taxon>
        <taxon>Arthropoda</taxon>
        <taxon>Hexapoda</taxon>
        <taxon>Insecta</taxon>
        <taxon>Pterygota</taxon>
        <taxon>Neoptera</taxon>
        <taxon>Endopterygota</taxon>
        <taxon>Diptera</taxon>
        <taxon>Nematocera</taxon>
        <taxon>Culicoidea</taxon>
        <taxon>Culicidae</taxon>
        <taxon>Culicinae</taxon>
        <taxon>Culicini</taxon>
        <taxon>Culex</taxon>
        <taxon>Culex</taxon>
    </lineage>
</organism>
<proteinExistence type="predicted"/>
<dbReference type="EMBL" id="HBUE01162152">
    <property type="protein sequence ID" value="CAG6510778.1"/>
    <property type="molecule type" value="Transcribed_RNA"/>
</dbReference>
<accession>A0A8D8IYX4</accession>